<dbReference type="CDD" id="cd22151">
    <property type="entry name" value="F-box_AtGID2-like"/>
    <property type="match status" value="1"/>
</dbReference>
<dbReference type="PANTHER" id="PTHR12874">
    <property type="entry name" value="F-BOX ONLY PROTEIN 48-RELATED"/>
    <property type="match status" value="1"/>
</dbReference>
<keyword evidence="2" id="KW-0539">Nucleus</keyword>
<keyword evidence="1 2" id="KW-0833">Ubl conjugation pathway</keyword>
<comment type="pathway">
    <text evidence="2">Protein modification; protein ubiquitination.</text>
</comment>
<organism evidence="4">
    <name type="scientific">Fagus sylvatica</name>
    <name type="common">Beechnut</name>
    <dbReference type="NCBI Taxonomy" id="28930"/>
    <lineage>
        <taxon>Eukaryota</taxon>
        <taxon>Viridiplantae</taxon>
        <taxon>Streptophyta</taxon>
        <taxon>Embryophyta</taxon>
        <taxon>Tracheophyta</taxon>
        <taxon>Spermatophyta</taxon>
        <taxon>Magnoliopsida</taxon>
        <taxon>eudicotyledons</taxon>
        <taxon>Gunneridae</taxon>
        <taxon>Pentapetalae</taxon>
        <taxon>rosids</taxon>
        <taxon>fabids</taxon>
        <taxon>Fagales</taxon>
        <taxon>Fagaceae</taxon>
        <taxon>Fagus</taxon>
    </lineage>
</organism>
<dbReference type="FunFam" id="1.20.1280.50:FF:000045">
    <property type="entry name" value="F-box protein 7"/>
    <property type="match status" value="1"/>
</dbReference>
<sequence>MASDCALSVPAELELALRLKTVKYFVTKRPWLDLYGINVRPVAPVGSVSRKPYVDPALIHRCLPDELLFEVFARMNPQDLGRASCVCRKWRYTIRNPVFWRSACLKAWQLSGVVENYKLLQSKYEGSWRKMWLLRPRVRTDVQFRSFGIMSSLLSGSIGFCQGRWQICCLGGITGLVCYYRYMRFFPAGRFLYKNSSQKVKDVAKCMNFRASAADCVFKGHYTLSDNQVEAAVLYPGMRPTVLRIRLSSKALEFCFCFFPCPVGAAKAVWRERNLRIFDDMSSSPDQLLGNFVTSLFDWSRIWGFTTVTEFAASWHSASFQFNLLLRGTIVGANNRMDLLSLVTSGVNDSEVNDPDEDILGVVEGWQDDESHNPDVPAVSHNRGMMPFVFVPFNEVETTVLNLPVEKMDYFVPG</sequence>
<accession>A0A2N9FH60</accession>
<comment type="subcellular location">
    <subcellularLocation>
        <location evidence="2">Nucleus</location>
    </subcellularLocation>
</comment>
<evidence type="ECO:0000256" key="2">
    <source>
        <dbReference type="RuleBase" id="RU369085"/>
    </source>
</evidence>
<dbReference type="GO" id="GO:0016567">
    <property type="term" value="P:protein ubiquitination"/>
    <property type="evidence" value="ECO:0007669"/>
    <property type="project" value="UniProtKB-UniRule"/>
</dbReference>
<name>A0A2N9FH60_FAGSY</name>
<feature type="domain" description="F-box" evidence="3">
    <location>
        <begin position="57"/>
        <end position="103"/>
    </location>
</feature>
<dbReference type="Gene3D" id="1.20.1280.50">
    <property type="match status" value="1"/>
</dbReference>
<evidence type="ECO:0000256" key="1">
    <source>
        <dbReference type="ARBA" id="ARBA00022786"/>
    </source>
</evidence>
<dbReference type="EMBL" id="OIVN01000835">
    <property type="protein sequence ID" value="SPC86229.1"/>
    <property type="molecule type" value="Genomic_DNA"/>
</dbReference>
<dbReference type="PANTHER" id="PTHR12874:SF9">
    <property type="entry name" value="F-BOX ONLY PROTEIN 48"/>
    <property type="match status" value="1"/>
</dbReference>
<dbReference type="PROSITE" id="PS50181">
    <property type="entry name" value="FBOX"/>
    <property type="match status" value="1"/>
</dbReference>
<dbReference type="AlphaFoldDB" id="A0A2N9FH60"/>
<dbReference type="InterPro" id="IPR001810">
    <property type="entry name" value="F-box_dom"/>
</dbReference>
<dbReference type="InterPro" id="IPR045464">
    <property type="entry name" value="Hrt3/FBXO9_C"/>
</dbReference>
<comment type="subunit">
    <text evidence="2">Component of the SCF-type E3 ligase complex.</text>
</comment>
<comment type="function">
    <text evidence="2">Acts as a component of a SCF E3 ubiquitin ligase complexes.</text>
</comment>
<dbReference type="GO" id="GO:0019005">
    <property type="term" value="C:SCF ubiquitin ligase complex"/>
    <property type="evidence" value="ECO:0007669"/>
    <property type="project" value="UniProtKB-UniRule"/>
</dbReference>
<dbReference type="InterPro" id="IPR036047">
    <property type="entry name" value="F-box-like_dom_sf"/>
</dbReference>
<reference evidence="4" key="1">
    <citation type="submission" date="2018-02" db="EMBL/GenBank/DDBJ databases">
        <authorList>
            <person name="Cohen D.B."/>
            <person name="Kent A.D."/>
        </authorList>
    </citation>
    <scope>NUCLEOTIDE SEQUENCE</scope>
</reference>
<dbReference type="SUPFAM" id="SSF81383">
    <property type="entry name" value="F-box domain"/>
    <property type="match status" value="1"/>
</dbReference>
<proteinExistence type="predicted"/>
<evidence type="ECO:0000313" key="4">
    <source>
        <dbReference type="EMBL" id="SPC86229.1"/>
    </source>
</evidence>
<dbReference type="GO" id="GO:0005737">
    <property type="term" value="C:cytoplasm"/>
    <property type="evidence" value="ECO:0007669"/>
    <property type="project" value="TreeGrafter"/>
</dbReference>
<dbReference type="SMART" id="SM00256">
    <property type="entry name" value="FBOX"/>
    <property type="match status" value="1"/>
</dbReference>
<gene>
    <name evidence="4" type="ORF">FSB_LOCUS14111</name>
</gene>
<dbReference type="Pfam" id="PF19270">
    <property type="entry name" value="FBO_C"/>
    <property type="match status" value="2"/>
</dbReference>
<dbReference type="GO" id="GO:0005634">
    <property type="term" value="C:nucleus"/>
    <property type="evidence" value="ECO:0007669"/>
    <property type="project" value="UniProtKB-SubCell"/>
</dbReference>
<dbReference type="GO" id="GO:0031146">
    <property type="term" value="P:SCF-dependent proteasomal ubiquitin-dependent protein catabolic process"/>
    <property type="evidence" value="ECO:0007669"/>
    <property type="project" value="UniProtKB-UniRule"/>
</dbReference>
<dbReference type="Pfam" id="PF00646">
    <property type="entry name" value="F-box"/>
    <property type="match status" value="1"/>
</dbReference>
<protein>
    <recommendedName>
        <fullName evidence="2">F-box protein</fullName>
    </recommendedName>
</protein>
<evidence type="ECO:0000259" key="3">
    <source>
        <dbReference type="PROSITE" id="PS50181"/>
    </source>
</evidence>